<dbReference type="Gene3D" id="3.90.1580.10">
    <property type="entry name" value="paralog of FGE (formylglycine-generating enzyme)"/>
    <property type="match status" value="1"/>
</dbReference>
<dbReference type="STRING" id="989370.AOQ71_30150"/>
<dbReference type="Pfam" id="PF03781">
    <property type="entry name" value="FGE-sulfatase"/>
    <property type="match status" value="1"/>
</dbReference>
<protein>
    <submittedName>
        <fullName evidence="2">Gliding motility-associated lipoprotein GldK</fullName>
    </submittedName>
</protein>
<dbReference type="InterPro" id="IPR005532">
    <property type="entry name" value="SUMF_dom"/>
</dbReference>
<reference evidence="2 3" key="1">
    <citation type="submission" date="2015-09" db="EMBL/GenBank/DDBJ databases">
        <title>Draft Genome Sequence of Bradyrhizobium manausense Strain BR 3351T, a Novel Symbiotic Nitrogen-Fixing Alphaproteobacterium Isolated from Brazilian Amazon Rain Forest.</title>
        <authorList>
            <person name="De Araujo J.L."/>
            <person name="Zilli J.E."/>
        </authorList>
    </citation>
    <scope>NUCLEOTIDE SEQUENCE [LARGE SCALE GENOMIC DNA]</scope>
    <source>
        <strain evidence="2 3">BR3351</strain>
    </source>
</reference>
<comment type="caution">
    <text evidence="2">The sequence shown here is derived from an EMBL/GenBank/DDBJ whole genome shotgun (WGS) entry which is preliminary data.</text>
</comment>
<dbReference type="InterPro" id="IPR051043">
    <property type="entry name" value="Sulfatase_Mod_Factor_Kinase"/>
</dbReference>
<dbReference type="SUPFAM" id="SSF56436">
    <property type="entry name" value="C-type lectin-like"/>
    <property type="match status" value="1"/>
</dbReference>
<proteinExistence type="predicted"/>
<dbReference type="InterPro" id="IPR016187">
    <property type="entry name" value="CTDL_fold"/>
</dbReference>
<dbReference type="PANTHER" id="PTHR23150:SF19">
    <property type="entry name" value="FORMYLGLYCINE-GENERATING ENZYME"/>
    <property type="match status" value="1"/>
</dbReference>
<organism evidence="2 3">
    <name type="scientific">Bradyrhizobium manausense</name>
    <dbReference type="NCBI Taxonomy" id="989370"/>
    <lineage>
        <taxon>Bacteria</taxon>
        <taxon>Pseudomonadati</taxon>
        <taxon>Pseudomonadota</taxon>
        <taxon>Alphaproteobacteria</taxon>
        <taxon>Hyphomicrobiales</taxon>
        <taxon>Nitrobacteraceae</taxon>
        <taxon>Bradyrhizobium</taxon>
    </lineage>
</organism>
<sequence>MLRADPDHCEWLPDDAKTGEMVFVSGGTFRMGSDHHYPEEAPSHRVCVDGFWIDRTPVTNRQFKQFVNATGHVTEAQIIPDAKDYPGALKEMLYAGSLVFSPLPRITDLTDWSQWWSLVRGANWRHPYGPGSNIKGLDDHPVVHVSFSDAAAYARWAGKDLPTEAEWEFAARGGLDGEEFAWGDALMPGGKHMANIWQGNFPVQNLGEDGFERTSPVLAFPPNGYGLYDMIGNVWEWTADWWSDRHIADAAKPCCIPSNPRGGREDTSYDPRLPDIRIPRKVLKGGSHLCAPNYCRRYRPAARHAEPVDTSASHVGFRCVVRTPIGIQREKEGSAAT</sequence>
<dbReference type="InterPro" id="IPR042095">
    <property type="entry name" value="SUMF_sf"/>
</dbReference>
<dbReference type="Proteomes" id="UP000051936">
    <property type="component" value="Unassembled WGS sequence"/>
</dbReference>
<evidence type="ECO:0000313" key="3">
    <source>
        <dbReference type="Proteomes" id="UP000051936"/>
    </source>
</evidence>
<feature type="domain" description="Sulfatase-modifying factor enzyme-like" evidence="1">
    <location>
        <begin position="19"/>
        <end position="320"/>
    </location>
</feature>
<accession>A0A0R3D5P0</accession>
<dbReference type="GO" id="GO:0120147">
    <property type="term" value="F:formylglycine-generating oxidase activity"/>
    <property type="evidence" value="ECO:0007669"/>
    <property type="project" value="TreeGrafter"/>
</dbReference>
<dbReference type="RefSeq" id="WP_057754610.1">
    <property type="nucleotide sequence ID" value="NZ_LJYG01000108.1"/>
</dbReference>
<gene>
    <name evidence="2" type="ORF">AOQ71_30150</name>
</gene>
<dbReference type="AlphaFoldDB" id="A0A0R3D5P0"/>
<evidence type="ECO:0000259" key="1">
    <source>
        <dbReference type="Pfam" id="PF03781"/>
    </source>
</evidence>
<keyword evidence="3" id="KW-1185">Reference proteome</keyword>
<dbReference type="EMBL" id="LJYG01000108">
    <property type="protein sequence ID" value="KRQ03036.1"/>
    <property type="molecule type" value="Genomic_DNA"/>
</dbReference>
<dbReference type="PANTHER" id="PTHR23150">
    <property type="entry name" value="SULFATASE MODIFYING FACTOR 1, 2"/>
    <property type="match status" value="1"/>
</dbReference>
<name>A0A0R3D5P0_9BRAD</name>
<dbReference type="OrthoDB" id="9768004at2"/>
<evidence type="ECO:0000313" key="2">
    <source>
        <dbReference type="EMBL" id="KRQ03036.1"/>
    </source>
</evidence>
<keyword evidence="2" id="KW-0449">Lipoprotein</keyword>